<dbReference type="Proteomes" id="UP000748752">
    <property type="component" value="Unassembled WGS sequence"/>
</dbReference>
<reference evidence="1 2" key="1">
    <citation type="journal article" date="2020" name="Microorganisms">
        <title>Osmotic Adaptation and Compatible Solute Biosynthesis of Phototrophic Bacteria as Revealed from Genome Analyses.</title>
        <authorList>
            <person name="Imhoff J.F."/>
            <person name="Rahn T."/>
            <person name="Kunzel S."/>
            <person name="Keller A."/>
            <person name="Neulinger S.C."/>
        </authorList>
    </citation>
    <scope>NUCLEOTIDE SEQUENCE [LARGE SCALE GENOMIC DNA]</scope>
    <source>
        <strain evidence="1 2">DSM 6210</strain>
    </source>
</reference>
<accession>A0ABS1CBM6</accession>
<comment type="caution">
    <text evidence="1">The sequence shown here is derived from an EMBL/GenBank/DDBJ whole genome shotgun (WGS) entry which is preliminary data.</text>
</comment>
<dbReference type="EMBL" id="NRRV01000001">
    <property type="protein sequence ID" value="MBK1629188.1"/>
    <property type="molecule type" value="Genomic_DNA"/>
</dbReference>
<proteinExistence type="predicted"/>
<protein>
    <recommendedName>
        <fullName evidence="3">Tetratricopeptide repeat protein</fullName>
    </recommendedName>
</protein>
<sequence>MIPAAVAAAVLAAGCATTDDEALSERLTARAVAGEFNAIAVTNIRCNANTEACAKSHAVKGDACLKLAIQQPQSASVQDSRMRDLLDCAEDGYRKALALQPDRNAPSRISYHGGLLLTLSERRNRLDGVREQKLDRENEKLLMAAQDARREVPGSALGFLYGASAHVYRATLKPRGRDRCNDLRQAESMLKRSPPPPNELADEQGRIRSLVQQQLRENRCPRIRRI</sequence>
<evidence type="ECO:0008006" key="3">
    <source>
        <dbReference type="Google" id="ProtNLM"/>
    </source>
</evidence>
<dbReference type="RefSeq" id="WP_200232855.1">
    <property type="nucleotide sequence ID" value="NZ_NRRV01000001.1"/>
</dbReference>
<keyword evidence="2" id="KW-1185">Reference proteome</keyword>
<evidence type="ECO:0000313" key="2">
    <source>
        <dbReference type="Proteomes" id="UP000748752"/>
    </source>
</evidence>
<gene>
    <name evidence="1" type="ORF">CKO31_00270</name>
</gene>
<name>A0ABS1CBM6_9GAMM</name>
<organism evidence="1 2">
    <name type="scientific">Thiohalocapsa halophila</name>
    <dbReference type="NCBI Taxonomy" id="69359"/>
    <lineage>
        <taxon>Bacteria</taxon>
        <taxon>Pseudomonadati</taxon>
        <taxon>Pseudomonadota</taxon>
        <taxon>Gammaproteobacteria</taxon>
        <taxon>Chromatiales</taxon>
        <taxon>Chromatiaceae</taxon>
        <taxon>Thiohalocapsa</taxon>
    </lineage>
</organism>
<evidence type="ECO:0000313" key="1">
    <source>
        <dbReference type="EMBL" id="MBK1629188.1"/>
    </source>
</evidence>